<dbReference type="OrthoDB" id="10300036at2759"/>
<protein>
    <submittedName>
        <fullName evidence="1">Uncharacterized protein</fullName>
    </submittedName>
</protein>
<dbReference type="Proteomes" id="UP000016931">
    <property type="component" value="Unassembled WGS sequence"/>
</dbReference>
<evidence type="ECO:0000313" key="1">
    <source>
        <dbReference type="EMBL" id="EMF15429.1"/>
    </source>
</evidence>
<dbReference type="HOGENOM" id="CLU_2428453_0_0_1"/>
<gene>
    <name evidence="1" type="ORF">SEPMUDRAFT_147316</name>
</gene>
<dbReference type="RefSeq" id="XP_016763550.1">
    <property type="nucleotide sequence ID" value="XM_016904223.1"/>
</dbReference>
<dbReference type="AlphaFoldDB" id="M3DC97"/>
<evidence type="ECO:0000313" key="2">
    <source>
        <dbReference type="Proteomes" id="UP000016931"/>
    </source>
</evidence>
<proteinExistence type="predicted"/>
<name>M3DC97_SPHMS</name>
<dbReference type="GeneID" id="27901360"/>
<accession>M3DC97</accession>
<keyword evidence="2" id="KW-1185">Reference proteome</keyword>
<dbReference type="EMBL" id="KB456261">
    <property type="protein sequence ID" value="EMF15429.1"/>
    <property type="molecule type" value="Genomic_DNA"/>
</dbReference>
<sequence>MCFYRYRRWDCGCKEKYLTYRCGYADRDKVGKGHETIWQKDTKGKDIYVEGECPHGCVNYKAKKPNPNDDDLYWRVRIYKGTSGWKNFFYR</sequence>
<reference evidence="1 2" key="1">
    <citation type="journal article" date="2012" name="PLoS Pathog.">
        <title>Diverse lifestyles and strategies of plant pathogenesis encoded in the genomes of eighteen Dothideomycetes fungi.</title>
        <authorList>
            <person name="Ohm R.A."/>
            <person name="Feau N."/>
            <person name="Henrissat B."/>
            <person name="Schoch C.L."/>
            <person name="Horwitz B.A."/>
            <person name="Barry K.W."/>
            <person name="Condon B.J."/>
            <person name="Copeland A.C."/>
            <person name="Dhillon B."/>
            <person name="Glaser F."/>
            <person name="Hesse C.N."/>
            <person name="Kosti I."/>
            <person name="LaButti K."/>
            <person name="Lindquist E.A."/>
            <person name="Lucas S."/>
            <person name="Salamov A.A."/>
            <person name="Bradshaw R.E."/>
            <person name="Ciuffetti L."/>
            <person name="Hamelin R.C."/>
            <person name="Kema G.H.J."/>
            <person name="Lawrence C."/>
            <person name="Scott J.A."/>
            <person name="Spatafora J.W."/>
            <person name="Turgeon B.G."/>
            <person name="de Wit P.J.G.M."/>
            <person name="Zhong S."/>
            <person name="Goodwin S.B."/>
            <person name="Grigoriev I.V."/>
        </authorList>
    </citation>
    <scope>NUCLEOTIDE SEQUENCE [LARGE SCALE GENOMIC DNA]</scope>
    <source>
        <strain evidence="1 2">SO2202</strain>
    </source>
</reference>
<organism evidence="1 2">
    <name type="scientific">Sphaerulina musiva (strain SO2202)</name>
    <name type="common">Poplar stem canker fungus</name>
    <name type="synonym">Septoria musiva</name>
    <dbReference type="NCBI Taxonomy" id="692275"/>
    <lineage>
        <taxon>Eukaryota</taxon>
        <taxon>Fungi</taxon>
        <taxon>Dikarya</taxon>
        <taxon>Ascomycota</taxon>
        <taxon>Pezizomycotina</taxon>
        <taxon>Dothideomycetes</taxon>
        <taxon>Dothideomycetidae</taxon>
        <taxon>Mycosphaerellales</taxon>
        <taxon>Mycosphaerellaceae</taxon>
        <taxon>Sphaerulina</taxon>
    </lineage>
</organism>